<dbReference type="EMBL" id="FOBL01000005">
    <property type="protein sequence ID" value="SEL60265.1"/>
    <property type="molecule type" value="Genomic_DNA"/>
</dbReference>
<sequence>MNIDDVLKPQNNSGDILDSKESVLDQKSQYLEPTTKRSFELMNEDTLKSKRNITDFPEDEFTNFLNKKLEPEFIHNVYEYARDWNKLDEGTIDADTGENERLERIFNLYLKEDWSFDDIAKCRIRSNQLNDSTALRVYLIMEEKSYKVFLIDPLHLVIPSQWQRRNNTFKKNKGNGLCMSKAFEKIDEMV</sequence>
<gene>
    <name evidence="1" type="primary">yfbJ</name>
    <name evidence="1" type="ORF">APU01nite_09110</name>
    <name evidence="2" type="ORF">SAMN04488100_10513</name>
</gene>
<evidence type="ECO:0000313" key="2">
    <source>
        <dbReference type="EMBL" id="SEL60265.1"/>
    </source>
</evidence>
<accession>A0A1H7RJI5</accession>
<dbReference type="AlphaFoldDB" id="A0A1H7RJI5"/>
<dbReference type="EMBL" id="BJUX01000008">
    <property type="protein sequence ID" value="GEK88872.1"/>
    <property type="molecule type" value="Genomic_DNA"/>
</dbReference>
<dbReference type="STRING" id="426703.SAMN04488100_10513"/>
<dbReference type="RefSeq" id="WP_091486942.1">
    <property type="nucleotide sequence ID" value="NZ_BJUX01000008.1"/>
</dbReference>
<organism evidence="2 3">
    <name type="scientific">Alkalibacterium putridalgicola</name>
    <dbReference type="NCBI Taxonomy" id="426703"/>
    <lineage>
        <taxon>Bacteria</taxon>
        <taxon>Bacillati</taxon>
        <taxon>Bacillota</taxon>
        <taxon>Bacilli</taxon>
        <taxon>Lactobacillales</taxon>
        <taxon>Carnobacteriaceae</taxon>
        <taxon>Alkalibacterium</taxon>
    </lineage>
</organism>
<evidence type="ECO:0000313" key="4">
    <source>
        <dbReference type="Proteomes" id="UP000321425"/>
    </source>
</evidence>
<evidence type="ECO:0000313" key="3">
    <source>
        <dbReference type="Proteomes" id="UP000198548"/>
    </source>
</evidence>
<proteinExistence type="predicted"/>
<evidence type="ECO:0000313" key="1">
    <source>
        <dbReference type="EMBL" id="GEK88872.1"/>
    </source>
</evidence>
<name>A0A1H7RJI5_9LACT</name>
<reference evidence="2 3" key="1">
    <citation type="submission" date="2016-10" db="EMBL/GenBank/DDBJ databases">
        <authorList>
            <person name="de Groot N.N."/>
        </authorList>
    </citation>
    <scope>NUCLEOTIDE SEQUENCE [LARGE SCALE GENOMIC DNA]</scope>
    <source>
        <strain evidence="2 3">DSM 19182</strain>
    </source>
</reference>
<protein>
    <submittedName>
        <fullName evidence="2">Uncharacterized protein</fullName>
    </submittedName>
</protein>
<keyword evidence="4" id="KW-1185">Reference proteome</keyword>
<dbReference type="Proteomes" id="UP000198548">
    <property type="component" value="Unassembled WGS sequence"/>
</dbReference>
<dbReference type="Proteomes" id="UP000321425">
    <property type="component" value="Unassembled WGS sequence"/>
</dbReference>
<reference evidence="1 4" key="2">
    <citation type="submission" date="2019-07" db="EMBL/GenBank/DDBJ databases">
        <title>Whole genome shotgun sequence of Alkalibacterium putridalgicola NBRC 103243.</title>
        <authorList>
            <person name="Hosoyama A."/>
            <person name="Uohara A."/>
            <person name="Ohji S."/>
            <person name="Ichikawa N."/>
        </authorList>
    </citation>
    <scope>NUCLEOTIDE SEQUENCE [LARGE SCALE GENOMIC DNA]</scope>
    <source>
        <strain evidence="1 4">NBRC 103243</strain>
    </source>
</reference>
<dbReference type="OrthoDB" id="3010401at2"/>